<dbReference type="Proteomes" id="UP000184212">
    <property type="component" value="Unassembled WGS sequence"/>
</dbReference>
<keyword evidence="2" id="KW-1185">Reference proteome</keyword>
<sequence>MPYYPDEMGDKLEDKVFCYSIQWDCRRDSTRGTVRPRMKMFGKGFNAG</sequence>
<organism evidence="1 2">
    <name type="scientific">Chryseolinea serpens</name>
    <dbReference type="NCBI Taxonomy" id="947013"/>
    <lineage>
        <taxon>Bacteria</taxon>
        <taxon>Pseudomonadati</taxon>
        <taxon>Bacteroidota</taxon>
        <taxon>Cytophagia</taxon>
        <taxon>Cytophagales</taxon>
        <taxon>Fulvivirgaceae</taxon>
        <taxon>Chryseolinea</taxon>
    </lineage>
</organism>
<proteinExistence type="predicted"/>
<reference evidence="1 2" key="1">
    <citation type="submission" date="2016-11" db="EMBL/GenBank/DDBJ databases">
        <authorList>
            <person name="Jaros S."/>
            <person name="Januszkiewicz K."/>
            <person name="Wedrychowicz H."/>
        </authorList>
    </citation>
    <scope>NUCLEOTIDE SEQUENCE [LARGE SCALE GENOMIC DNA]</scope>
    <source>
        <strain evidence="1 2">DSM 24574</strain>
    </source>
</reference>
<evidence type="ECO:0000313" key="1">
    <source>
        <dbReference type="EMBL" id="SHH64143.1"/>
    </source>
</evidence>
<accession>A0A1M5UN42</accession>
<evidence type="ECO:0000313" key="2">
    <source>
        <dbReference type="Proteomes" id="UP000184212"/>
    </source>
</evidence>
<dbReference type="AlphaFoldDB" id="A0A1M5UN42"/>
<dbReference type="STRING" id="947013.SAMN04488109_4778"/>
<dbReference type="EMBL" id="FQWQ01000003">
    <property type="protein sequence ID" value="SHH64143.1"/>
    <property type="molecule type" value="Genomic_DNA"/>
</dbReference>
<protein>
    <submittedName>
        <fullName evidence="1">Uncharacterized protein</fullName>
    </submittedName>
</protein>
<gene>
    <name evidence="1" type="ORF">SAMN04488109_4778</name>
</gene>
<name>A0A1M5UN42_9BACT</name>